<dbReference type="AlphaFoldDB" id="A0A1X7V3G4"/>
<name>A0A1X7V3G4_AMPQE</name>
<evidence type="ECO:0008006" key="2">
    <source>
        <dbReference type="Google" id="ProtNLM"/>
    </source>
</evidence>
<sequence length="102" mass="12285">MCTPDDFNRDAIRRIIHDSYLSRDYPTRDSVLQKARSSGVFDGGQTTLSKLLKSMGFHYKKREDGKKYIYEQPRVIEQQHQYLRQMRLNREERRPEVFLDET</sequence>
<organism evidence="1">
    <name type="scientific">Amphimedon queenslandica</name>
    <name type="common">Sponge</name>
    <dbReference type="NCBI Taxonomy" id="400682"/>
    <lineage>
        <taxon>Eukaryota</taxon>
        <taxon>Metazoa</taxon>
        <taxon>Porifera</taxon>
        <taxon>Demospongiae</taxon>
        <taxon>Heteroscleromorpha</taxon>
        <taxon>Haplosclerida</taxon>
        <taxon>Niphatidae</taxon>
        <taxon>Amphimedon</taxon>
    </lineage>
</organism>
<dbReference type="InParanoid" id="A0A1X7V3G4"/>
<proteinExistence type="predicted"/>
<accession>A0A1X7V3G4</accession>
<dbReference type="EnsemblMetazoa" id="Aqu2.1.34506_001">
    <property type="protein sequence ID" value="Aqu2.1.34506_001"/>
    <property type="gene ID" value="Aqu2.1.34506"/>
</dbReference>
<protein>
    <recommendedName>
        <fullName evidence="2">Winged helix-turn helix domain-containing protein</fullName>
    </recommendedName>
</protein>
<reference evidence="1" key="1">
    <citation type="submission" date="2017-05" db="UniProtKB">
        <authorList>
            <consortium name="EnsemblMetazoa"/>
        </authorList>
    </citation>
    <scope>IDENTIFICATION</scope>
</reference>
<evidence type="ECO:0000313" key="1">
    <source>
        <dbReference type="EnsemblMetazoa" id="Aqu2.1.34506_001"/>
    </source>
</evidence>